<reference evidence="2" key="2">
    <citation type="journal article" date="2015" name="Fish Shellfish Immunol.">
        <title>Early steps in the European eel (Anguilla anguilla)-Vibrio vulnificus interaction in the gills: Role of the RtxA13 toxin.</title>
        <authorList>
            <person name="Callol A."/>
            <person name="Pajuelo D."/>
            <person name="Ebbesson L."/>
            <person name="Teles M."/>
            <person name="MacKenzie S."/>
            <person name="Amaro C."/>
        </authorList>
    </citation>
    <scope>NUCLEOTIDE SEQUENCE</scope>
</reference>
<feature type="transmembrane region" description="Helical" evidence="1">
    <location>
        <begin position="6"/>
        <end position="26"/>
    </location>
</feature>
<keyword evidence="1" id="KW-0812">Transmembrane</keyword>
<name>A0A0E9SHC5_ANGAN</name>
<protein>
    <submittedName>
        <fullName evidence="2">Uncharacterized protein</fullName>
    </submittedName>
</protein>
<dbReference type="EMBL" id="GBXM01068497">
    <property type="protein sequence ID" value="JAH40080.1"/>
    <property type="molecule type" value="Transcribed_RNA"/>
</dbReference>
<organism evidence="2">
    <name type="scientific">Anguilla anguilla</name>
    <name type="common">European freshwater eel</name>
    <name type="synonym">Muraena anguilla</name>
    <dbReference type="NCBI Taxonomy" id="7936"/>
    <lineage>
        <taxon>Eukaryota</taxon>
        <taxon>Metazoa</taxon>
        <taxon>Chordata</taxon>
        <taxon>Craniata</taxon>
        <taxon>Vertebrata</taxon>
        <taxon>Euteleostomi</taxon>
        <taxon>Actinopterygii</taxon>
        <taxon>Neopterygii</taxon>
        <taxon>Teleostei</taxon>
        <taxon>Anguilliformes</taxon>
        <taxon>Anguillidae</taxon>
        <taxon>Anguilla</taxon>
    </lineage>
</organism>
<keyword evidence="1" id="KW-1133">Transmembrane helix</keyword>
<sequence length="44" mass="5178">MVNAYLTSALCSNFFCQILFTSLLFYTCRQVIIQNAFFVLFWEA</sequence>
<accession>A0A0E9SHC5</accession>
<reference evidence="2" key="1">
    <citation type="submission" date="2014-11" db="EMBL/GenBank/DDBJ databases">
        <authorList>
            <person name="Amaro Gonzalez C."/>
        </authorList>
    </citation>
    <scope>NUCLEOTIDE SEQUENCE</scope>
</reference>
<evidence type="ECO:0000313" key="2">
    <source>
        <dbReference type="EMBL" id="JAH40080.1"/>
    </source>
</evidence>
<proteinExistence type="predicted"/>
<dbReference type="AlphaFoldDB" id="A0A0E9SHC5"/>
<evidence type="ECO:0000256" key="1">
    <source>
        <dbReference type="SAM" id="Phobius"/>
    </source>
</evidence>
<keyword evidence="1" id="KW-0472">Membrane</keyword>